<keyword evidence="2" id="KW-0812">Transmembrane</keyword>
<keyword evidence="2" id="KW-0472">Membrane</keyword>
<evidence type="ECO:0000313" key="3">
    <source>
        <dbReference type="EMBL" id="ART71125.1"/>
    </source>
</evidence>
<feature type="transmembrane region" description="Helical" evidence="2">
    <location>
        <begin position="32"/>
        <end position="52"/>
    </location>
</feature>
<dbReference type="KEGG" id="mdx:BTO20_23585"/>
<protein>
    <recommendedName>
        <fullName evidence="5">DUF4190 domain-containing protein</fullName>
    </recommendedName>
</protein>
<evidence type="ECO:0008006" key="5">
    <source>
        <dbReference type="Google" id="ProtNLM"/>
    </source>
</evidence>
<evidence type="ECO:0000313" key="4">
    <source>
        <dbReference type="Proteomes" id="UP000195331"/>
    </source>
</evidence>
<reference evidence="3 4" key="1">
    <citation type="submission" date="2017-04" db="EMBL/GenBank/DDBJ databases">
        <title>Whole Genome Sequence of 1,4-Dioxane Degrading Bacterium Mycobacterium dioxanotrophicus PH-06.</title>
        <authorList>
            <person name="He Y."/>
        </authorList>
    </citation>
    <scope>NUCLEOTIDE SEQUENCE [LARGE SCALE GENOMIC DNA]</scope>
    <source>
        <strain evidence="3 4">PH-06</strain>
    </source>
</reference>
<keyword evidence="2" id="KW-1133">Transmembrane helix</keyword>
<dbReference type="EMBL" id="CP020809">
    <property type="protein sequence ID" value="ART71125.1"/>
    <property type="molecule type" value="Genomic_DNA"/>
</dbReference>
<feature type="transmembrane region" description="Helical" evidence="2">
    <location>
        <begin position="58"/>
        <end position="76"/>
    </location>
</feature>
<organism evidence="3 4">
    <name type="scientific">Mycobacterium dioxanotrophicus</name>
    <dbReference type="NCBI Taxonomy" id="482462"/>
    <lineage>
        <taxon>Bacteria</taxon>
        <taxon>Bacillati</taxon>
        <taxon>Actinomycetota</taxon>
        <taxon>Actinomycetes</taxon>
        <taxon>Mycobacteriales</taxon>
        <taxon>Mycobacteriaceae</taxon>
        <taxon>Mycobacterium</taxon>
    </lineage>
</organism>
<dbReference type="Proteomes" id="UP000195331">
    <property type="component" value="Chromosome"/>
</dbReference>
<sequence length="234" mass="24205">MTRPFNSPTPYPPPGAGHYGLAPEPGDEPEPVSAWAVVSIAVGVGALVLAFIPFYVSALGAVLGLAGVAMGTVGLLRRRGGSPAPAITGIATSTIAAVVGVVMVFVHTEPAAAPPPALAQQQAQAKEDRSDTETVLSKELDVQVSKYEATGADSAPGRLPVTLTNRLTSARTFSVLVVAFDGTDQLASDTVGATLNAGEQKVETAFSRMKSEFQYGRLKNATFRVLTAFSIPPQ</sequence>
<feature type="region of interest" description="Disordered" evidence="1">
    <location>
        <begin position="1"/>
        <end position="25"/>
    </location>
</feature>
<dbReference type="AlphaFoldDB" id="A0A1Y0C7W6"/>
<evidence type="ECO:0000256" key="2">
    <source>
        <dbReference type="SAM" id="Phobius"/>
    </source>
</evidence>
<gene>
    <name evidence="3" type="ORF">BTO20_23585</name>
</gene>
<dbReference type="RefSeq" id="WP_087078527.1">
    <property type="nucleotide sequence ID" value="NZ_CP020809.1"/>
</dbReference>
<dbReference type="OrthoDB" id="4744302at2"/>
<keyword evidence="4" id="KW-1185">Reference proteome</keyword>
<name>A0A1Y0C7W6_9MYCO</name>
<evidence type="ECO:0000256" key="1">
    <source>
        <dbReference type="SAM" id="MobiDB-lite"/>
    </source>
</evidence>
<accession>A0A1Y0C7W6</accession>
<feature type="transmembrane region" description="Helical" evidence="2">
    <location>
        <begin position="88"/>
        <end position="106"/>
    </location>
</feature>
<proteinExistence type="predicted"/>